<evidence type="ECO:0000313" key="6">
    <source>
        <dbReference type="EMBL" id="MBC3766147.1"/>
    </source>
</evidence>
<protein>
    <submittedName>
        <fullName evidence="6">GFA family protein</fullName>
    </submittedName>
</protein>
<dbReference type="SUPFAM" id="SSF51316">
    <property type="entry name" value="Mss4-like"/>
    <property type="match status" value="1"/>
</dbReference>
<evidence type="ECO:0000256" key="2">
    <source>
        <dbReference type="ARBA" id="ARBA00022723"/>
    </source>
</evidence>
<dbReference type="Proteomes" id="UP000601768">
    <property type="component" value="Unassembled WGS sequence"/>
</dbReference>
<evidence type="ECO:0000256" key="4">
    <source>
        <dbReference type="ARBA" id="ARBA00023239"/>
    </source>
</evidence>
<keyword evidence="4" id="KW-0456">Lyase</keyword>
<dbReference type="AlphaFoldDB" id="A0A8J6M2E2"/>
<sequence>MASHQGGCFCGSVRYQLSADAEASMVCHCNSCRKLSGAPVLAWISVPVYGFEFIKGRPQELHSSKQVSRWFCGDCGTHMAYQHQSEPEYIDVTTCTLDKPETFPPGHHSWLQDNLSWVKNGDDLPCFQQSRNQG</sequence>
<keyword evidence="3" id="KW-0862">Zinc</keyword>
<evidence type="ECO:0000313" key="7">
    <source>
        <dbReference type="Proteomes" id="UP000601768"/>
    </source>
</evidence>
<keyword evidence="7" id="KW-1185">Reference proteome</keyword>
<evidence type="ECO:0000256" key="3">
    <source>
        <dbReference type="ARBA" id="ARBA00022833"/>
    </source>
</evidence>
<dbReference type="PANTHER" id="PTHR33337">
    <property type="entry name" value="GFA DOMAIN-CONTAINING PROTEIN"/>
    <property type="match status" value="1"/>
</dbReference>
<dbReference type="GO" id="GO:0016846">
    <property type="term" value="F:carbon-sulfur lyase activity"/>
    <property type="evidence" value="ECO:0007669"/>
    <property type="project" value="InterPro"/>
</dbReference>
<evidence type="ECO:0000256" key="1">
    <source>
        <dbReference type="ARBA" id="ARBA00005495"/>
    </source>
</evidence>
<accession>A0A8J6M2E2</accession>
<dbReference type="EMBL" id="JACNEP010000006">
    <property type="protein sequence ID" value="MBC3766147.1"/>
    <property type="molecule type" value="Genomic_DNA"/>
</dbReference>
<reference evidence="6" key="2">
    <citation type="submission" date="2020-08" db="EMBL/GenBank/DDBJ databases">
        <authorList>
            <person name="Lai Q."/>
        </authorList>
    </citation>
    <scope>NUCLEOTIDE SEQUENCE</scope>
    <source>
        <strain evidence="6">S27-2</strain>
    </source>
</reference>
<organism evidence="6 7">
    <name type="scientific">Neptunicella marina</name>
    <dbReference type="NCBI Taxonomy" id="2125989"/>
    <lineage>
        <taxon>Bacteria</taxon>
        <taxon>Pseudomonadati</taxon>
        <taxon>Pseudomonadota</taxon>
        <taxon>Gammaproteobacteria</taxon>
        <taxon>Alteromonadales</taxon>
        <taxon>Alteromonadaceae</taxon>
        <taxon>Neptunicella</taxon>
    </lineage>
</organism>
<comment type="caution">
    <text evidence="6">The sequence shown here is derived from an EMBL/GenBank/DDBJ whole genome shotgun (WGS) entry which is preliminary data.</text>
</comment>
<feature type="domain" description="CENP-V/GFA" evidence="5">
    <location>
        <begin position="4"/>
        <end position="111"/>
    </location>
</feature>
<dbReference type="InterPro" id="IPR011057">
    <property type="entry name" value="Mss4-like_sf"/>
</dbReference>
<dbReference type="Gene3D" id="3.90.1590.10">
    <property type="entry name" value="glutathione-dependent formaldehyde- activating enzyme (gfa)"/>
    <property type="match status" value="1"/>
</dbReference>
<dbReference type="PROSITE" id="PS51891">
    <property type="entry name" value="CENP_V_GFA"/>
    <property type="match status" value="1"/>
</dbReference>
<gene>
    <name evidence="6" type="ORF">H8B19_09665</name>
</gene>
<dbReference type="InterPro" id="IPR006913">
    <property type="entry name" value="CENP-V/GFA"/>
</dbReference>
<evidence type="ECO:0000259" key="5">
    <source>
        <dbReference type="PROSITE" id="PS51891"/>
    </source>
</evidence>
<dbReference type="RefSeq" id="WP_186506618.1">
    <property type="nucleotide sequence ID" value="NZ_JACNEP010000006.1"/>
</dbReference>
<dbReference type="Pfam" id="PF04828">
    <property type="entry name" value="GFA"/>
    <property type="match status" value="1"/>
</dbReference>
<name>A0A8J6M2E2_9ALTE</name>
<dbReference type="PANTHER" id="PTHR33337:SF40">
    <property type="entry name" value="CENP-V_GFA DOMAIN-CONTAINING PROTEIN-RELATED"/>
    <property type="match status" value="1"/>
</dbReference>
<proteinExistence type="inferred from homology"/>
<dbReference type="GO" id="GO:0046872">
    <property type="term" value="F:metal ion binding"/>
    <property type="evidence" value="ECO:0007669"/>
    <property type="project" value="UniProtKB-KW"/>
</dbReference>
<comment type="similarity">
    <text evidence="1">Belongs to the Gfa family.</text>
</comment>
<keyword evidence="2" id="KW-0479">Metal-binding</keyword>
<reference evidence="6" key="1">
    <citation type="journal article" date="2018" name="Int. J. Syst. Evol. Microbiol.">
        <title>Neptunicella marina gen. nov., sp. nov., isolated from surface seawater.</title>
        <authorList>
            <person name="Liu X."/>
            <person name="Lai Q."/>
            <person name="Du Y."/>
            <person name="Zhang X."/>
            <person name="Liu Z."/>
            <person name="Sun F."/>
            <person name="Shao Z."/>
        </authorList>
    </citation>
    <scope>NUCLEOTIDE SEQUENCE</scope>
    <source>
        <strain evidence="6">S27-2</strain>
    </source>
</reference>